<evidence type="ECO:0000313" key="3">
    <source>
        <dbReference type="Proteomes" id="UP000024900"/>
    </source>
</evidence>
<accession>A0A837CKT8</accession>
<evidence type="ECO:0000313" key="2">
    <source>
        <dbReference type="EMBL" id="KGJ69792.1"/>
    </source>
</evidence>
<sequence>MASRTAHGGLEGGSQFNAAGEPAVTCPKDVVLNAWKTFSSRDAERIAALFTDDAEWIASKGNATAVVLDHTDHMHDELLRESSRLRRVPDLQPHGLSG</sequence>
<dbReference type="Proteomes" id="UP000024900">
    <property type="component" value="Unassembled WGS sequence"/>
</dbReference>
<reference evidence="2 3" key="1">
    <citation type="journal article" date="2014" name="BMC Genomics">
        <title>Comparative genomics of Bradyrhizobium japonicum CPAC 15 and Bradyrhizobium diazoefficiens CPAC 7: elite model strains for understanding symbiotic performance with soybean.</title>
        <authorList>
            <person name="Siqueira A.F."/>
            <person name="Ormeno-Orrillo E."/>
            <person name="Souza R.C."/>
            <person name="Rodrigues E.P."/>
            <person name="Almeida L.G."/>
            <person name="Barcellos F.G."/>
            <person name="Batista J.S."/>
            <person name="Nakatami A.S."/>
            <person name="Martinez-Romero E."/>
            <person name="Vasconcelos A.T."/>
            <person name="Hungria M."/>
        </authorList>
    </citation>
    <scope>NUCLEOTIDE SEQUENCE [LARGE SCALE GENOMIC DNA]</scope>
    <source>
        <strain evidence="2 3">SEMIA 5080</strain>
    </source>
</reference>
<protein>
    <recommendedName>
        <fullName evidence="4">SnoaL-like domain-containing protein</fullName>
    </recommendedName>
</protein>
<feature type="region of interest" description="Disordered" evidence="1">
    <location>
        <begin position="1"/>
        <end position="22"/>
    </location>
</feature>
<comment type="caution">
    <text evidence="2">The sequence shown here is derived from an EMBL/GenBank/DDBJ whole genome shotgun (WGS) entry which is preliminary data.</text>
</comment>
<dbReference type="EMBL" id="ADOU02000004">
    <property type="protein sequence ID" value="KGJ69792.1"/>
    <property type="molecule type" value="Genomic_DNA"/>
</dbReference>
<gene>
    <name evidence="2" type="ORF">BJA5080_04445</name>
</gene>
<organism evidence="2 3">
    <name type="scientific">Bradyrhizobium diazoefficiens SEMIA 5080</name>
    <dbReference type="NCBI Taxonomy" id="754504"/>
    <lineage>
        <taxon>Bacteria</taxon>
        <taxon>Pseudomonadati</taxon>
        <taxon>Pseudomonadota</taxon>
        <taxon>Alphaproteobacteria</taxon>
        <taxon>Hyphomicrobiales</taxon>
        <taxon>Nitrobacteraceae</taxon>
        <taxon>Bradyrhizobium</taxon>
    </lineage>
</organism>
<dbReference type="RefSeq" id="WP_028171204.1">
    <property type="nucleotide sequence ID" value="NZ_ADOU02000004.1"/>
</dbReference>
<dbReference type="Gene3D" id="3.10.450.50">
    <property type="match status" value="1"/>
</dbReference>
<evidence type="ECO:0008006" key="4">
    <source>
        <dbReference type="Google" id="ProtNLM"/>
    </source>
</evidence>
<dbReference type="SUPFAM" id="SSF54427">
    <property type="entry name" value="NTF2-like"/>
    <property type="match status" value="1"/>
</dbReference>
<proteinExistence type="predicted"/>
<evidence type="ECO:0000256" key="1">
    <source>
        <dbReference type="SAM" id="MobiDB-lite"/>
    </source>
</evidence>
<dbReference type="InterPro" id="IPR032710">
    <property type="entry name" value="NTF2-like_dom_sf"/>
</dbReference>
<name>A0A837CKT8_9BRAD</name>
<dbReference type="AlphaFoldDB" id="A0A837CKT8"/>